<dbReference type="AlphaFoldDB" id="W8T8R2"/>
<evidence type="ECO:0000259" key="1">
    <source>
        <dbReference type="SMART" id="SM01058"/>
    </source>
</evidence>
<proteinExistence type="predicted"/>
<dbReference type="Proteomes" id="UP000019591">
    <property type="component" value="Plasmid EAL2_808p"/>
</dbReference>
<organism evidence="2 3">
    <name type="scientific">Peptoclostridium acidaminophilum DSM 3953</name>
    <dbReference type="NCBI Taxonomy" id="1286171"/>
    <lineage>
        <taxon>Bacteria</taxon>
        <taxon>Bacillati</taxon>
        <taxon>Bacillota</taxon>
        <taxon>Clostridia</taxon>
        <taxon>Peptostreptococcales</taxon>
        <taxon>Peptoclostridiaceae</taxon>
        <taxon>Peptoclostridium</taxon>
    </lineage>
</organism>
<geneLocation type="plasmid" evidence="2 3">
    <name>EAL2_808p</name>
</geneLocation>
<dbReference type="OrthoDB" id="9786074at2"/>
<keyword evidence="3" id="KW-1185">Reference proteome</keyword>
<dbReference type="HOGENOM" id="CLU_048259_2_1_9"/>
<dbReference type="InterPro" id="IPR003711">
    <property type="entry name" value="CarD-like/TRCF_RID"/>
</dbReference>
<dbReference type="Gene3D" id="1.20.58.1290">
    <property type="entry name" value="CarD-like, C-terminal domain"/>
    <property type="match status" value="1"/>
</dbReference>
<reference evidence="2 3" key="1">
    <citation type="journal article" date="2014" name="Genome Announc.">
        <title>Complete Genome Sequence of Amino Acid-Utilizing Eubacterium acidaminophilum al-2 (DSM 3953).</title>
        <authorList>
            <person name="Poehlein A."/>
            <person name="Andreesen J.R."/>
            <person name="Daniel R."/>
        </authorList>
    </citation>
    <scope>NUCLEOTIDE SEQUENCE [LARGE SCALE GENOMIC DNA]</scope>
    <source>
        <strain evidence="2 3">DSM 3953</strain>
        <plasmid evidence="3">Plasmid EAL2_808p</plasmid>
    </source>
</reference>
<dbReference type="InterPro" id="IPR042215">
    <property type="entry name" value="CarD-like_C"/>
</dbReference>
<name>W8T8R2_PEPAC</name>
<dbReference type="RefSeq" id="WP_025436926.1">
    <property type="nucleotide sequence ID" value="NZ_CP007453.1"/>
</dbReference>
<dbReference type="PATRIC" id="fig|1286171.3.peg.2760"/>
<keyword evidence="2" id="KW-0614">Plasmid</keyword>
<dbReference type="SUPFAM" id="SSF141259">
    <property type="entry name" value="CarD-like"/>
    <property type="match status" value="1"/>
</dbReference>
<dbReference type="InterPro" id="IPR052531">
    <property type="entry name" value="CarD-like_regulator"/>
</dbReference>
<dbReference type="KEGG" id="eac:EAL2_808p05760"/>
<dbReference type="Gene3D" id="2.40.10.170">
    <property type="match status" value="1"/>
</dbReference>
<dbReference type="EMBL" id="CP007453">
    <property type="protein sequence ID" value="AHM58079.1"/>
    <property type="molecule type" value="Genomic_DNA"/>
</dbReference>
<sequence length="163" mass="18783">MFKVNDYVMYGSMGVCKVIGISKEKYIDGEEIECYVLQTIYKNTMTIKTPVNNPKVLMREVMTKDDVLSLMDIMAKTETVWIEDDRQRSANFKAALKTGKSEDCMLIIKAMYQKKENATGSKKLRKMDEDILKAAEKQLYEEFAIALDIQPEEVVPYILNRIS</sequence>
<accession>W8T8R2</accession>
<protein>
    <submittedName>
        <fullName evidence="2">Transcriptional regulator, CarD family</fullName>
    </submittedName>
</protein>
<gene>
    <name evidence="2" type="ORF">EAL2_808p05760</name>
</gene>
<dbReference type="Pfam" id="PF02559">
    <property type="entry name" value="CarD_TRCF_RID"/>
    <property type="match status" value="1"/>
</dbReference>
<dbReference type="PANTHER" id="PTHR38447">
    <property type="entry name" value="TRANSCRIPTION FACTOR YDEB-RELATED"/>
    <property type="match status" value="1"/>
</dbReference>
<evidence type="ECO:0000313" key="3">
    <source>
        <dbReference type="Proteomes" id="UP000019591"/>
    </source>
</evidence>
<dbReference type="SMART" id="SM01058">
    <property type="entry name" value="CarD_TRCF"/>
    <property type="match status" value="1"/>
</dbReference>
<dbReference type="GO" id="GO:0009303">
    <property type="term" value="P:rRNA transcription"/>
    <property type="evidence" value="ECO:0007669"/>
    <property type="project" value="TreeGrafter"/>
</dbReference>
<feature type="domain" description="CarD-like/TRCF RNAP-interacting" evidence="1">
    <location>
        <begin position="1"/>
        <end position="112"/>
    </location>
</feature>
<dbReference type="eggNOG" id="COG1329">
    <property type="taxonomic scope" value="Bacteria"/>
</dbReference>
<dbReference type="PANTHER" id="PTHR38447:SF1">
    <property type="entry name" value="RNA POLYMERASE-BINDING TRANSCRIPTION FACTOR CARD"/>
    <property type="match status" value="1"/>
</dbReference>
<evidence type="ECO:0000313" key="2">
    <source>
        <dbReference type="EMBL" id="AHM58079.1"/>
    </source>
</evidence>
<dbReference type="InterPro" id="IPR036101">
    <property type="entry name" value="CarD-like/TRCF_RID_sf"/>
</dbReference>